<accession>A0AAW0HUU4</accession>
<comment type="caution">
    <text evidence="1">The sequence shown here is derived from an EMBL/GenBank/DDBJ whole genome shotgun (WGS) entry which is preliminary data.</text>
</comment>
<evidence type="ECO:0000313" key="2">
    <source>
        <dbReference type="Proteomes" id="UP001488838"/>
    </source>
</evidence>
<evidence type="ECO:0000313" key="1">
    <source>
        <dbReference type="EMBL" id="KAK7805923.1"/>
    </source>
</evidence>
<dbReference type="AlphaFoldDB" id="A0AAW0HUU4"/>
<dbReference type="EMBL" id="JBBHLL010000322">
    <property type="protein sequence ID" value="KAK7805923.1"/>
    <property type="molecule type" value="Genomic_DNA"/>
</dbReference>
<dbReference type="Proteomes" id="UP001488838">
    <property type="component" value="Unassembled WGS sequence"/>
</dbReference>
<sequence>MNLEQEMATVIASSYLRKSYEQRDGQVITFDIAAQIVSSNIPSWVWNHVTSKKLPLIPLWCGVNMCKKLCANPVLSNIFTMSPGINDRI</sequence>
<gene>
    <name evidence="1" type="ORF">U0070_007360</name>
</gene>
<proteinExistence type="predicted"/>
<reference evidence="1 2" key="1">
    <citation type="journal article" date="2023" name="bioRxiv">
        <title>Conserved and derived expression patterns and positive selection on dental genes reveal complex evolutionary context of ever-growing rodent molars.</title>
        <authorList>
            <person name="Calamari Z.T."/>
            <person name="Song A."/>
            <person name="Cohen E."/>
            <person name="Akter M."/>
            <person name="Roy R.D."/>
            <person name="Hallikas O."/>
            <person name="Christensen M.M."/>
            <person name="Li P."/>
            <person name="Marangoni P."/>
            <person name="Jernvall J."/>
            <person name="Klein O.D."/>
        </authorList>
    </citation>
    <scope>NUCLEOTIDE SEQUENCE [LARGE SCALE GENOMIC DNA]</scope>
    <source>
        <strain evidence="1">V071</strain>
    </source>
</reference>
<organism evidence="1 2">
    <name type="scientific">Myodes glareolus</name>
    <name type="common">Bank vole</name>
    <name type="synonym">Clethrionomys glareolus</name>
    <dbReference type="NCBI Taxonomy" id="447135"/>
    <lineage>
        <taxon>Eukaryota</taxon>
        <taxon>Metazoa</taxon>
        <taxon>Chordata</taxon>
        <taxon>Craniata</taxon>
        <taxon>Vertebrata</taxon>
        <taxon>Euteleostomi</taxon>
        <taxon>Mammalia</taxon>
        <taxon>Eutheria</taxon>
        <taxon>Euarchontoglires</taxon>
        <taxon>Glires</taxon>
        <taxon>Rodentia</taxon>
        <taxon>Myomorpha</taxon>
        <taxon>Muroidea</taxon>
        <taxon>Cricetidae</taxon>
        <taxon>Arvicolinae</taxon>
        <taxon>Myodes</taxon>
    </lineage>
</organism>
<keyword evidence="2" id="KW-1185">Reference proteome</keyword>
<protein>
    <submittedName>
        <fullName evidence="1">Uncharacterized protein</fullName>
    </submittedName>
</protein>
<name>A0AAW0HUU4_MYOGA</name>